<dbReference type="Gene3D" id="2.40.50.100">
    <property type="match status" value="1"/>
</dbReference>
<dbReference type="Pfam" id="PF03459">
    <property type="entry name" value="TOBE"/>
    <property type="match status" value="1"/>
</dbReference>
<keyword evidence="6" id="KW-1185">Reference proteome</keyword>
<accession>A0ABW9R0J0</accession>
<proteinExistence type="predicted"/>
<dbReference type="CDD" id="cd04762">
    <property type="entry name" value="HTH_MerR-trunc"/>
    <property type="match status" value="1"/>
</dbReference>
<sequence length="132" mass="13968">MPAYRISQAARLLGVSDDTVRRWADSGRLPVTRDESGRRSIDGAALADFAAGLIEDGADPAAGRHSSRNRLTGIVTNVVRDQVMAQVEMVAGPFRVVSLISREAADQLGLERGVVAVASVKATSVSIELPAR</sequence>
<organism evidence="5 6">
    <name type="scientific">Acidiferrimicrobium australe</name>
    <dbReference type="NCBI Taxonomy" id="2664430"/>
    <lineage>
        <taxon>Bacteria</taxon>
        <taxon>Bacillati</taxon>
        <taxon>Actinomycetota</taxon>
        <taxon>Acidimicrobiia</taxon>
        <taxon>Acidimicrobiales</taxon>
        <taxon>Acidimicrobiaceae</taxon>
        <taxon>Acidiferrimicrobium</taxon>
    </lineage>
</organism>
<dbReference type="SUPFAM" id="SSF50331">
    <property type="entry name" value="MOP-like"/>
    <property type="match status" value="1"/>
</dbReference>
<dbReference type="PROSITE" id="PS50937">
    <property type="entry name" value="HTH_MERR_2"/>
    <property type="match status" value="1"/>
</dbReference>
<evidence type="ECO:0000313" key="5">
    <source>
        <dbReference type="EMBL" id="MST35361.1"/>
    </source>
</evidence>
<evidence type="ECO:0000259" key="3">
    <source>
        <dbReference type="PROSITE" id="PS50937"/>
    </source>
</evidence>
<dbReference type="InterPro" id="IPR010093">
    <property type="entry name" value="SinI_DNA-bd"/>
</dbReference>
<name>A0ABW9R0J0_9ACTN</name>
<dbReference type="InterPro" id="IPR004606">
    <property type="entry name" value="Mop_domain"/>
</dbReference>
<dbReference type="Gene3D" id="1.10.1660.10">
    <property type="match status" value="1"/>
</dbReference>
<reference evidence="5 6" key="1">
    <citation type="submission" date="2019-11" db="EMBL/GenBank/DDBJ databases">
        <title>Acidiferrimicrobium australis gen. nov., sp. nov., an acidophilic and obligately heterotrophic, member of the Actinobacteria that catalyses dissimilatory oxido- reduction of iron isolated from metal-rich acidic water in Chile.</title>
        <authorList>
            <person name="Gonzalez D."/>
            <person name="Huber K."/>
            <person name="Hedrich S."/>
            <person name="Rojas-Villalobos C."/>
            <person name="Quatrini R."/>
            <person name="Dinamarca M.A."/>
            <person name="Schwarz A."/>
            <person name="Canales C."/>
            <person name="Nancucheo I."/>
        </authorList>
    </citation>
    <scope>NUCLEOTIDE SEQUENCE [LARGE SCALE GENOMIC DNA]</scope>
    <source>
        <strain evidence="5 6">USS-CCA1</strain>
    </source>
</reference>
<feature type="domain" description="HTH merR-type" evidence="3">
    <location>
        <begin position="3"/>
        <end position="39"/>
    </location>
</feature>
<dbReference type="InterPro" id="IPR008995">
    <property type="entry name" value="Mo/tungstate-bd_C_term_dom"/>
</dbReference>
<dbReference type="Proteomes" id="UP000437736">
    <property type="component" value="Unassembled WGS sequence"/>
</dbReference>
<evidence type="ECO:0000259" key="4">
    <source>
        <dbReference type="PROSITE" id="PS51866"/>
    </source>
</evidence>
<comment type="caution">
    <text evidence="5">The sequence shown here is derived from an EMBL/GenBank/DDBJ whole genome shotgun (WGS) entry which is preliminary data.</text>
</comment>
<gene>
    <name evidence="5" type="ORF">GHK86_21845</name>
</gene>
<evidence type="ECO:0000313" key="6">
    <source>
        <dbReference type="Proteomes" id="UP000437736"/>
    </source>
</evidence>
<evidence type="ECO:0000256" key="1">
    <source>
        <dbReference type="ARBA" id="ARBA00022505"/>
    </source>
</evidence>
<dbReference type="PROSITE" id="PS51866">
    <property type="entry name" value="MOP"/>
    <property type="match status" value="1"/>
</dbReference>
<protein>
    <submittedName>
        <fullName evidence="5">Helix-turn-helix domain-containing protein</fullName>
    </submittedName>
</protein>
<dbReference type="NCBIfam" id="TIGR01764">
    <property type="entry name" value="excise"/>
    <property type="match status" value="1"/>
</dbReference>
<dbReference type="EMBL" id="WJHE01001667">
    <property type="protein sequence ID" value="MST35361.1"/>
    <property type="molecule type" value="Genomic_DNA"/>
</dbReference>
<dbReference type="Pfam" id="PF00376">
    <property type="entry name" value="MerR"/>
    <property type="match status" value="1"/>
</dbReference>
<dbReference type="InterPro" id="IPR005116">
    <property type="entry name" value="Transp-assoc_OB_typ1"/>
</dbReference>
<evidence type="ECO:0000256" key="2">
    <source>
        <dbReference type="PROSITE-ProRule" id="PRU01213"/>
    </source>
</evidence>
<dbReference type="InterPro" id="IPR000551">
    <property type="entry name" value="MerR-type_HTH_dom"/>
</dbReference>
<keyword evidence="1 2" id="KW-0500">Molybdenum</keyword>
<feature type="domain" description="Mop" evidence="4">
    <location>
        <begin position="64"/>
        <end position="129"/>
    </location>
</feature>